<dbReference type="EMBL" id="CP009933">
    <property type="protein sequence ID" value="AKA67292.1"/>
    <property type="molecule type" value="Genomic_DNA"/>
</dbReference>
<comment type="similarity">
    <text evidence="6">Belongs to the nlpA lipoprotein family.</text>
</comment>
<evidence type="ECO:0000313" key="10">
    <source>
        <dbReference type="Proteomes" id="UP000033115"/>
    </source>
</evidence>
<name>A0A0E3JLW1_CLOSL</name>
<keyword evidence="3" id="KW-0472">Membrane</keyword>
<sequence>MKKFTGIFLAITLSLGLLSGCGASSGSQQSSSNKKQVVKIGITGDDHKIWDKVKEKVAKDNIDLQVVSFSDYVRPNLALAQGEIDLNAFQHHAYLDKFKKEHNLQITAIGDTVLAPLAVYSKTLKSVKDIKNGGKIAIPNDATNEGRGLNLLQSVGLIKLKDGVGSLPTLKDISENPKNIQFVELAATQIPRSLQDVDAAIINSGVAIDAKFNPVKDSILIEDVTNDKAKPYINLIAAREKDKDNEAYKKVVKAYQSDDIKQFIKETYKGAQVPVF</sequence>
<evidence type="ECO:0000256" key="7">
    <source>
        <dbReference type="PIRSR" id="PIRSR002854-1"/>
    </source>
</evidence>
<dbReference type="Pfam" id="PF03180">
    <property type="entry name" value="Lipoprotein_9"/>
    <property type="match status" value="1"/>
</dbReference>
<feature type="lipid moiety-binding region" description="S-diacylglycerol cysteine" evidence="7">
    <location>
        <position position="21"/>
    </location>
</feature>
<evidence type="ECO:0000256" key="3">
    <source>
        <dbReference type="ARBA" id="ARBA00023136"/>
    </source>
</evidence>
<dbReference type="SUPFAM" id="SSF53850">
    <property type="entry name" value="Periplasmic binding protein-like II"/>
    <property type="match status" value="1"/>
</dbReference>
<comment type="subcellular location">
    <subcellularLocation>
        <location evidence="1">Membrane</location>
        <topology evidence="1">Lipid-anchor</topology>
    </subcellularLocation>
</comment>
<feature type="signal peptide" evidence="8">
    <location>
        <begin position="1"/>
        <end position="19"/>
    </location>
</feature>
<dbReference type="KEGG" id="csq:CSCA_0167"/>
<dbReference type="CDD" id="cd13526">
    <property type="entry name" value="PBP2_lipoprotein_MetQ_like"/>
    <property type="match status" value="1"/>
</dbReference>
<organism evidence="9 10">
    <name type="scientific">Clostridium scatologenes</name>
    <dbReference type="NCBI Taxonomy" id="1548"/>
    <lineage>
        <taxon>Bacteria</taxon>
        <taxon>Bacillati</taxon>
        <taxon>Bacillota</taxon>
        <taxon>Clostridia</taxon>
        <taxon>Eubacteriales</taxon>
        <taxon>Clostridiaceae</taxon>
        <taxon>Clostridium</taxon>
    </lineage>
</organism>
<accession>A0A0E3JLW1</accession>
<keyword evidence="2 8" id="KW-0732">Signal</keyword>
<reference evidence="9 10" key="1">
    <citation type="journal article" date="2015" name="J. Biotechnol.">
        <title>Complete genome sequence of a malodorant-producing acetogen, Clostridium scatologenes ATCC 25775(T).</title>
        <authorList>
            <person name="Zhu Z."/>
            <person name="Guo T."/>
            <person name="Zheng H."/>
            <person name="Song T."/>
            <person name="Ouyang P."/>
            <person name="Xie J."/>
        </authorList>
    </citation>
    <scope>NUCLEOTIDE SEQUENCE [LARGE SCALE GENOMIC DNA]</scope>
    <source>
        <strain evidence="9 10">ATCC 25775</strain>
    </source>
</reference>
<protein>
    <recommendedName>
        <fullName evidence="6">Lipoprotein</fullName>
    </recommendedName>
</protein>
<evidence type="ECO:0000256" key="8">
    <source>
        <dbReference type="SAM" id="SignalP"/>
    </source>
</evidence>
<keyword evidence="4" id="KW-0564">Palmitate</keyword>
<gene>
    <name evidence="9" type="ORF">CSCA_0167</name>
</gene>
<dbReference type="GO" id="GO:0016020">
    <property type="term" value="C:membrane"/>
    <property type="evidence" value="ECO:0007669"/>
    <property type="project" value="UniProtKB-SubCell"/>
</dbReference>
<dbReference type="InterPro" id="IPR004872">
    <property type="entry name" value="Lipoprotein_NlpA"/>
</dbReference>
<dbReference type="PIRSF" id="PIRSF002854">
    <property type="entry name" value="MetQ"/>
    <property type="match status" value="1"/>
</dbReference>
<dbReference type="Proteomes" id="UP000033115">
    <property type="component" value="Chromosome"/>
</dbReference>
<evidence type="ECO:0000256" key="6">
    <source>
        <dbReference type="PIRNR" id="PIRNR002854"/>
    </source>
</evidence>
<dbReference type="PROSITE" id="PS51257">
    <property type="entry name" value="PROKAR_LIPOPROTEIN"/>
    <property type="match status" value="1"/>
</dbReference>
<keyword evidence="5 6" id="KW-0449">Lipoprotein</keyword>
<dbReference type="Gene3D" id="3.40.190.10">
    <property type="entry name" value="Periplasmic binding protein-like II"/>
    <property type="match status" value="2"/>
</dbReference>
<dbReference type="PANTHER" id="PTHR30429">
    <property type="entry name" value="D-METHIONINE-BINDING LIPOPROTEIN METQ"/>
    <property type="match status" value="1"/>
</dbReference>
<dbReference type="NCBIfam" id="TIGR00363">
    <property type="entry name" value="MetQ/NlpA family lipoprotein"/>
    <property type="match status" value="1"/>
</dbReference>
<dbReference type="STRING" id="1548.CSCA_0167"/>
<evidence type="ECO:0000256" key="1">
    <source>
        <dbReference type="ARBA" id="ARBA00004635"/>
    </source>
</evidence>
<dbReference type="RefSeq" id="WP_029162450.1">
    <property type="nucleotide sequence ID" value="NZ_CP009933.1"/>
</dbReference>
<dbReference type="HOGENOM" id="CLU_067080_0_0_9"/>
<evidence type="ECO:0000256" key="5">
    <source>
        <dbReference type="ARBA" id="ARBA00023288"/>
    </source>
</evidence>
<evidence type="ECO:0000256" key="4">
    <source>
        <dbReference type="ARBA" id="ARBA00023139"/>
    </source>
</evidence>
<dbReference type="AlphaFoldDB" id="A0A0E3JLW1"/>
<feature type="chain" id="PRO_5039098154" description="Lipoprotein" evidence="8">
    <location>
        <begin position="20"/>
        <end position="276"/>
    </location>
</feature>
<evidence type="ECO:0000256" key="2">
    <source>
        <dbReference type="ARBA" id="ARBA00022729"/>
    </source>
</evidence>
<evidence type="ECO:0000313" key="9">
    <source>
        <dbReference type="EMBL" id="AKA67292.1"/>
    </source>
</evidence>
<keyword evidence="10" id="KW-1185">Reference proteome</keyword>
<proteinExistence type="inferred from homology"/>
<dbReference type="PANTHER" id="PTHR30429:SF3">
    <property type="entry name" value="LIPOPROTEIN"/>
    <property type="match status" value="1"/>
</dbReference>